<dbReference type="Proteomes" id="UP000013827">
    <property type="component" value="Unassembled WGS sequence"/>
</dbReference>
<dbReference type="KEGG" id="ehx:EMIHUDRAFT_227994"/>
<reference evidence="2" key="2">
    <citation type="submission" date="2024-10" db="UniProtKB">
        <authorList>
            <consortium name="EnsemblProtists"/>
        </authorList>
    </citation>
    <scope>IDENTIFICATION</scope>
</reference>
<feature type="transmembrane region" description="Helical" evidence="1">
    <location>
        <begin position="258"/>
        <end position="277"/>
    </location>
</feature>
<feature type="transmembrane region" description="Helical" evidence="1">
    <location>
        <begin position="526"/>
        <end position="545"/>
    </location>
</feature>
<name>A0A0D3KGT1_EMIH1</name>
<feature type="transmembrane region" description="Helical" evidence="1">
    <location>
        <begin position="233"/>
        <end position="251"/>
    </location>
</feature>
<protein>
    <recommendedName>
        <fullName evidence="4">SLC26A/SulP transporter domain-containing protein</fullName>
    </recommendedName>
</protein>
<dbReference type="eggNOG" id="ENOG502QRYA">
    <property type="taxonomic scope" value="Eukaryota"/>
</dbReference>
<dbReference type="PaxDb" id="2903-EOD34966"/>
<evidence type="ECO:0008006" key="4">
    <source>
        <dbReference type="Google" id="ProtNLM"/>
    </source>
</evidence>
<reference evidence="3" key="1">
    <citation type="journal article" date="2013" name="Nature">
        <title>Pan genome of the phytoplankton Emiliania underpins its global distribution.</title>
        <authorList>
            <person name="Read B.A."/>
            <person name="Kegel J."/>
            <person name="Klute M.J."/>
            <person name="Kuo A."/>
            <person name="Lefebvre S.C."/>
            <person name="Maumus F."/>
            <person name="Mayer C."/>
            <person name="Miller J."/>
            <person name="Monier A."/>
            <person name="Salamov A."/>
            <person name="Young J."/>
            <person name="Aguilar M."/>
            <person name="Claverie J.M."/>
            <person name="Frickenhaus S."/>
            <person name="Gonzalez K."/>
            <person name="Herman E.K."/>
            <person name="Lin Y.C."/>
            <person name="Napier J."/>
            <person name="Ogata H."/>
            <person name="Sarno A.F."/>
            <person name="Shmutz J."/>
            <person name="Schroeder D."/>
            <person name="de Vargas C."/>
            <person name="Verret F."/>
            <person name="von Dassow P."/>
            <person name="Valentin K."/>
            <person name="Van de Peer Y."/>
            <person name="Wheeler G."/>
            <person name="Dacks J.B."/>
            <person name="Delwiche C.F."/>
            <person name="Dyhrman S.T."/>
            <person name="Glockner G."/>
            <person name="John U."/>
            <person name="Richards T."/>
            <person name="Worden A.Z."/>
            <person name="Zhang X."/>
            <person name="Grigoriev I.V."/>
            <person name="Allen A.E."/>
            <person name="Bidle K."/>
            <person name="Borodovsky M."/>
            <person name="Bowler C."/>
            <person name="Brownlee C."/>
            <person name="Cock J.M."/>
            <person name="Elias M."/>
            <person name="Gladyshev V.N."/>
            <person name="Groth M."/>
            <person name="Guda C."/>
            <person name="Hadaegh A."/>
            <person name="Iglesias-Rodriguez M.D."/>
            <person name="Jenkins J."/>
            <person name="Jones B.M."/>
            <person name="Lawson T."/>
            <person name="Leese F."/>
            <person name="Lindquist E."/>
            <person name="Lobanov A."/>
            <person name="Lomsadze A."/>
            <person name="Malik S.B."/>
            <person name="Marsh M.E."/>
            <person name="Mackinder L."/>
            <person name="Mock T."/>
            <person name="Mueller-Roeber B."/>
            <person name="Pagarete A."/>
            <person name="Parker M."/>
            <person name="Probert I."/>
            <person name="Quesneville H."/>
            <person name="Raines C."/>
            <person name="Rensing S.A."/>
            <person name="Riano-Pachon D.M."/>
            <person name="Richier S."/>
            <person name="Rokitta S."/>
            <person name="Shiraiwa Y."/>
            <person name="Soanes D.M."/>
            <person name="van der Giezen M."/>
            <person name="Wahlund T.M."/>
            <person name="Williams B."/>
            <person name="Wilson W."/>
            <person name="Wolfe G."/>
            <person name="Wurch L.L."/>
        </authorList>
    </citation>
    <scope>NUCLEOTIDE SEQUENCE</scope>
</reference>
<dbReference type="PANTHER" id="PTHR31610">
    <property type="entry name" value="SLR0360 PROTEIN"/>
    <property type="match status" value="1"/>
</dbReference>
<sequence>MVKQTISKLWGEPAMCITPNWQYLSPKSWTKGDLDSFFMLFFDNFSSLLGILSAMLTAPMIACSFTFTANDGEPNYPAYYQAFADMVFQRVCPGIGCALLFGNIWYAIMAAKLSRKENRADVTALPYGVNAPAGFLMVYMVMLPLCFKNSPYVEFNFNGKPVSELLSPEDFAWEAFAAACCANLIGGLFEVCGIGLAQIIRRNVPRAALFAPICGVGFVWLGLSPLIDVMREPLIGLLPLALCFTGFFANGGKGIYPARVPAALVIFAVGTALWWSGLARWDTENRDGCGETGGTGDLNERSVMGCQAKFAAETYVGKNKFSPFTVLEGFKDITARAIAIQLPIALASFLETIENVEAAELGGDSYNVHEAMLCDGLGTMFGAICGATIPTTVYIGHRRHKASGATAGYSLCNGLAYFVLMMSGLTGLFFYLIDGVSIGVILIAVGLMIVQQALEVSPSRHYPCLMVGIMFVVADMIYFDHFNAGVGMATRSLGRMRGVSNMAPAGGIMCSLIVSWILCDLTDSNFVRGGVVAALASFLSLFGLMHGNNYVFSDGTVMSADTGGDHYTTDLGEVVLSTFTEPKTNALGFATNYTFDASSYKINNDEIRPFNEGWRFAIAYGALALFCAAHAAYFKYFAPGQKAAPEGKDATPVAISTAA</sequence>
<feature type="transmembrane region" description="Helical" evidence="1">
    <location>
        <begin position="207"/>
        <end position="227"/>
    </location>
</feature>
<feature type="transmembrane region" description="Helical" evidence="1">
    <location>
        <begin position="175"/>
        <end position="200"/>
    </location>
</feature>
<dbReference type="RefSeq" id="XP_005787395.1">
    <property type="nucleotide sequence ID" value="XM_005787338.1"/>
</dbReference>
<dbReference type="AlphaFoldDB" id="A0A0D3KGT1"/>
<organism evidence="2 3">
    <name type="scientific">Emiliania huxleyi (strain CCMP1516)</name>
    <dbReference type="NCBI Taxonomy" id="280463"/>
    <lineage>
        <taxon>Eukaryota</taxon>
        <taxon>Haptista</taxon>
        <taxon>Haptophyta</taxon>
        <taxon>Prymnesiophyceae</taxon>
        <taxon>Isochrysidales</taxon>
        <taxon>Noelaerhabdaceae</taxon>
        <taxon>Emiliania</taxon>
    </lineage>
</organism>
<feature type="transmembrane region" description="Helical" evidence="1">
    <location>
        <begin position="402"/>
        <end position="422"/>
    </location>
</feature>
<evidence type="ECO:0000313" key="3">
    <source>
        <dbReference type="Proteomes" id="UP000013827"/>
    </source>
</evidence>
<feature type="transmembrane region" description="Helical" evidence="1">
    <location>
        <begin position="462"/>
        <end position="479"/>
    </location>
</feature>
<feature type="transmembrane region" description="Helical" evidence="1">
    <location>
        <begin position="499"/>
        <end position="519"/>
    </location>
</feature>
<feature type="transmembrane region" description="Helical" evidence="1">
    <location>
        <begin position="87"/>
        <end position="108"/>
    </location>
</feature>
<proteinExistence type="predicted"/>
<keyword evidence="1" id="KW-0812">Transmembrane</keyword>
<dbReference type="GeneID" id="17280236"/>
<dbReference type="EnsemblProtists" id="EOD34966">
    <property type="protein sequence ID" value="EOD34966"/>
    <property type="gene ID" value="EMIHUDRAFT_227994"/>
</dbReference>
<evidence type="ECO:0000256" key="1">
    <source>
        <dbReference type="SAM" id="Phobius"/>
    </source>
</evidence>
<feature type="transmembrane region" description="Helical" evidence="1">
    <location>
        <begin position="48"/>
        <end position="67"/>
    </location>
</feature>
<dbReference type="PANTHER" id="PTHR31610:SF0">
    <property type="entry name" value="SLC26A_SULP TRANSPORTER DOMAIN-CONTAINING PROTEIN"/>
    <property type="match status" value="1"/>
</dbReference>
<accession>A0A0D3KGT1</accession>
<keyword evidence="1" id="KW-0472">Membrane</keyword>
<keyword evidence="1" id="KW-1133">Transmembrane helix</keyword>
<feature type="transmembrane region" description="Helical" evidence="1">
    <location>
        <begin position="376"/>
        <end position="395"/>
    </location>
</feature>
<feature type="transmembrane region" description="Helical" evidence="1">
    <location>
        <begin position="614"/>
        <end position="634"/>
    </location>
</feature>
<keyword evidence="3" id="KW-1185">Reference proteome</keyword>
<evidence type="ECO:0000313" key="2">
    <source>
        <dbReference type="EnsemblProtists" id="EOD34966"/>
    </source>
</evidence>
<feature type="transmembrane region" description="Helical" evidence="1">
    <location>
        <begin position="120"/>
        <end position="142"/>
    </location>
</feature>
<dbReference type="HOGENOM" id="CLU_020957_1_0_1"/>
<feature type="transmembrane region" description="Helical" evidence="1">
    <location>
        <begin position="428"/>
        <end position="450"/>
    </location>
</feature>